<proteinExistence type="predicted"/>
<dbReference type="EMBL" id="KQ124385">
    <property type="protein sequence ID" value="KMS64731.1"/>
    <property type="molecule type" value="Genomic_DNA"/>
</dbReference>
<accession>A0A0J7YM81</accession>
<sequence>MHSTWRKLLNLHEGSHLKRILIRSEPSISSLGCGGTKVDGVESYFVDLEASSRLLRWLSSGLFIVGSGLGLCHWTESSARYGPVLVAYADEGVSGDSSEVQEAVPVKKPTFLFKGMYKL</sequence>
<gene>
    <name evidence="1" type="ORF">BVRB_017270</name>
</gene>
<evidence type="ECO:0000313" key="2">
    <source>
        <dbReference type="Proteomes" id="UP000035740"/>
    </source>
</evidence>
<name>A0A0J7YM81_BETVV</name>
<protein>
    <submittedName>
        <fullName evidence="1">Uncharacterized protein</fullName>
    </submittedName>
</protein>
<dbReference type="AlphaFoldDB" id="A0A0J7YM81"/>
<keyword evidence="2" id="KW-1185">Reference proteome</keyword>
<dbReference type="Proteomes" id="UP000035740">
    <property type="component" value="Unassembled WGS sequence"/>
</dbReference>
<reference evidence="1 2" key="1">
    <citation type="journal article" date="2014" name="Nature">
        <title>The genome of the recently domesticated crop plant sugar beet (Beta vulgaris).</title>
        <authorList>
            <person name="Dohm J.C."/>
            <person name="Minoche A.E."/>
            <person name="Holtgrawe D."/>
            <person name="Capella-Gutierrez S."/>
            <person name="Zakrzewski F."/>
            <person name="Tafer H."/>
            <person name="Rupp O."/>
            <person name="Sorensen T.R."/>
            <person name="Stracke R."/>
            <person name="Reinhardt R."/>
            <person name="Goesmann A."/>
            <person name="Kraft T."/>
            <person name="Schulz B."/>
            <person name="Stadler P.F."/>
            <person name="Schmidt T."/>
            <person name="Gabaldon T."/>
            <person name="Lehrach H."/>
            <person name="Weisshaar B."/>
            <person name="Himmelbauer H."/>
        </authorList>
    </citation>
    <scope>NUCLEOTIDE SEQUENCE [LARGE SCALE GENOMIC DNA]</scope>
    <source>
        <tissue evidence="1">Taproot</tissue>
    </source>
</reference>
<dbReference type="Gramene" id="KMS64731">
    <property type="protein sequence ID" value="KMS64731"/>
    <property type="gene ID" value="BVRB_017270"/>
</dbReference>
<evidence type="ECO:0000313" key="1">
    <source>
        <dbReference type="EMBL" id="KMS64731.1"/>
    </source>
</evidence>
<organism evidence="1 2">
    <name type="scientific">Beta vulgaris subsp. vulgaris</name>
    <name type="common">Beet</name>
    <dbReference type="NCBI Taxonomy" id="3555"/>
    <lineage>
        <taxon>Eukaryota</taxon>
        <taxon>Viridiplantae</taxon>
        <taxon>Streptophyta</taxon>
        <taxon>Embryophyta</taxon>
        <taxon>Tracheophyta</taxon>
        <taxon>Spermatophyta</taxon>
        <taxon>Magnoliopsida</taxon>
        <taxon>eudicotyledons</taxon>
        <taxon>Gunneridae</taxon>
        <taxon>Pentapetalae</taxon>
        <taxon>Caryophyllales</taxon>
        <taxon>Chenopodiaceae</taxon>
        <taxon>Betoideae</taxon>
        <taxon>Beta</taxon>
    </lineage>
</organism>